<feature type="compositionally biased region" description="Basic and acidic residues" evidence="1">
    <location>
        <begin position="12"/>
        <end position="31"/>
    </location>
</feature>
<evidence type="ECO:0000313" key="2">
    <source>
        <dbReference type="EMBL" id="MED6284623.1"/>
    </source>
</evidence>
<keyword evidence="3" id="KW-1185">Reference proteome</keyword>
<evidence type="ECO:0000256" key="1">
    <source>
        <dbReference type="SAM" id="MobiDB-lite"/>
    </source>
</evidence>
<organism evidence="2 3">
    <name type="scientific">Characodon lateralis</name>
    <dbReference type="NCBI Taxonomy" id="208331"/>
    <lineage>
        <taxon>Eukaryota</taxon>
        <taxon>Metazoa</taxon>
        <taxon>Chordata</taxon>
        <taxon>Craniata</taxon>
        <taxon>Vertebrata</taxon>
        <taxon>Euteleostomi</taxon>
        <taxon>Actinopterygii</taxon>
        <taxon>Neopterygii</taxon>
        <taxon>Teleostei</taxon>
        <taxon>Neoteleostei</taxon>
        <taxon>Acanthomorphata</taxon>
        <taxon>Ovalentaria</taxon>
        <taxon>Atherinomorphae</taxon>
        <taxon>Cyprinodontiformes</taxon>
        <taxon>Goodeidae</taxon>
        <taxon>Characodon</taxon>
    </lineage>
</organism>
<name>A0ABU7EEE5_9TELE</name>
<reference evidence="2 3" key="1">
    <citation type="submission" date="2021-06" db="EMBL/GenBank/DDBJ databases">
        <authorList>
            <person name="Palmer J.M."/>
        </authorList>
    </citation>
    <scope>NUCLEOTIDE SEQUENCE [LARGE SCALE GENOMIC DNA]</scope>
    <source>
        <strain evidence="2 3">CL_MEX2019</strain>
        <tissue evidence="2">Muscle</tissue>
    </source>
</reference>
<accession>A0ABU7EEE5</accession>
<proteinExistence type="predicted"/>
<comment type="caution">
    <text evidence="2">The sequence shown here is derived from an EMBL/GenBank/DDBJ whole genome shotgun (WGS) entry which is preliminary data.</text>
</comment>
<protein>
    <submittedName>
        <fullName evidence="2">Uncharacterized protein</fullName>
    </submittedName>
</protein>
<evidence type="ECO:0000313" key="3">
    <source>
        <dbReference type="Proteomes" id="UP001352852"/>
    </source>
</evidence>
<feature type="region of interest" description="Disordered" evidence="1">
    <location>
        <begin position="1"/>
        <end position="92"/>
    </location>
</feature>
<sequence length="178" mass="19565">MSSVSVILISDQNEKIDSPDTLDEANKRETKYTSTMCPTSEIESEDEGALRQKRRSRPNQIYIQSDSDDHSSGDGKRKKFVKPPDVGFPGQIAKSSQSRKVLLLPTVPSTTSARPRSTSSSCRIHSDKVQVVGRQDTTLSSTTVPLVSHNVHIMASEGTTSTRMIQCLWCLIMVAIIA</sequence>
<dbReference type="Proteomes" id="UP001352852">
    <property type="component" value="Unassembled WGS sequence"/>
</dbReference>
<dbReference type="EMBL" id="JAHUTJ010051187">
    <property type="protein sequence ID" value="MED6284623.1"/>
    <property type="molecule type" value="Genomic_DNA"/>
</dbReference>
<gene>
    <name evidence="2" type="ORF">CHARACLAT_020903</name>
</gene>